<protein>
    <recommendedName>
        <fullName evidence="3">Gag-pol polyprotein</fullName>
    </recommendedName>
</protein>
<gene>
    <name evidence="1" type="ORF">KY290_031145</name>
</gene>
<evidence type="ECO:0008006" key="3">
    <source>
        <dbReference type="Google" id="ProtNLM"/>
    </source>
</evidence>
<dbReference type="InterPro" id="IPR021109">
    <property type="entry name" value="Peptidase_aspartic_dom_sf"/>
</dbReference>
<name>A0ABQ7U8B3_SOLTU</name>
<dbReference type="Proteomes" id="UP000826656">
    <property type="component" value="Unassembled WGS sequence"/>
</dbReference>
<sequence>MIRMDTMINNVKGESNAPNLHASLIHIEMEVKGQRVIAMTDTRANHTFMDVKITAKLGL</sequence>
<keyword evidence="2" id="KW-1185">Reference proteome</keyword>
<comment type="caution">
    <text evidence="1">The sequence shown here is derived from an EMBL/GenBank/DDBJ whole genome shotgun (WGS) entry which is preliminary data.</text>
</comment>
<evidence type="ECO:0000313" key="2">
    <source>
        <dbReference type="Proteomes" id="UP000826656"/>
    </source>
</evidence>
<reference evidence="1 2" key="1">
    <citation type="journal article" date="2021" name="bioRxiv">
        <title>Chromosome-scale and haplotype-resolved genome assembly of a tetraploid potato cultivar.</title>
        <authorList>
            <person name="Sun H."/>
            <person name="Jiao W.-B."/>
            <person name="Krause K."/>
            <person name="Campoy J.A."/>
            <person name="Goel M."/>
            <person name="Folz-Donahue K."/>
            <person name="Kukat C."/>
            <person name="Huettel B."/>
            <person name="Schneeberger K."/>
        </authorList>
    </citation>
    <scope>NUCLEOTIDE SEQUENCE [LARGE SCALE GENOMIC DNA]</scope>
    <source>
        <strain evidence="1">SolTubOtavaFocal</strain>
        <tissue evidence="1">Leaves</tissue>
    </source>
</reference>
<proteinExistence type="predicted"/>
<dbReference type="Gene3D" id="2.40.70.10">
    <property type="entry name" value="Acid Proteases"/>
    <property type="match status" value="1"/>
</dbReference>
<accession>A0ABQ7U8B3</accession>
<organism evidence="1 2">
    <name type="scientific">Solanum tuberosum</name>
    <name type="common">Potato</name>
    <dbReference type="NCBI Taxonomy" id="4113"/>
    <lineage>
        <taxon>Eukaryota</taxon>
        <taxon>Viridiplantae</taxon>
        <taxon>Streptophyta</taxon>
        <taxon>Embryophyta</taxon>
        <taxon>Tracheophyta</taxon>
        <taxon>Spermatophyta</taxon>
        <taxon>Magnoliopsida</taxon>
        <taxon>eudicotyledons</taxon>
        <taxon>Gunneridae</taxon>
        <taxon>Pentapetalae</taxon>
        <taxon>asterids</taxon>
        <taxon>lamiids</taxon>
        <taxon>Solanales</taxon>
        <taxon>Solanaceae</taxon>
        <taxon>Solanoideae</taxon>
        <taxon>Solaneae</taxon>
        <taxon>Solanum</taxon>
    </lineage>
</organism>
<dbReference type="EMBL" id="JAIVGD010000023">
    <property type="protein sequence ID" value="KAH0743152.1"/>
    <property type="molecule type" value="Genomic_DNA"/>
</dbReference>
<evidence type="ECO:0000313" key="1">
    <source>
        <dbReference type="EMBL" id="KAH0743152.1"/>
    </source>
</evidence>